<evidence type="ECO:0000313" key="8">
    <source>
        <dbReference type="Proteomes" id="UP001604002"/>
    </source>
</evidence>
<evidence type="ECO:0000256" key="3">
    <source>
        <dbReference type="ARBA" id="ARBA00022763"/>
    </source>
</evidence>
<keyword evidence="5 6" id="KW-0234">DNA repair</keyword>
<dbReference type="EMBL" id="JBAFVH010000021">
    <property type="protein sequence ID" value="MFG1375123.1"/>
    <property type="molecule type" value="Genomic_DNA"/>
</dbReference>
<keyword evidence="1 6" id="KW-0540">Nuclease</keyword>
<dbReference type="Proteomes" id="UP001604002">
    <property type="component" value="Unassembled WGS sequence"/>
</dbReference>
<dbReference type="Gene3D" id="3.40.960.10">
    <property type="entry name" value="VSR Endonuclease"/>
    <property type="match status" value="1"/>
</dbReference>
<keyword evidence="2 6" id="KW-0255">Endonuclease</keyword>
<accession>A0ABW7A5H6</accession>
<keyword evidence="8" id="KW-1185">Reference proteome</keyword>
<name>A0ABW7A5H6_9HYPH</name>
<dbReference type="CDD" id="cd00221">
    <property type="entry name" value="Vsr"/>
    <property type="match status" value="1"/>
</dbReference>
<dbReference type="PIRSF" id="PIRSF018267">
    <property type="entry name" value="VSR_endonuc"/>
    <property type="match status" value="1"/>
</dbReference>
<evidence type="ECO:0000256" key="4">
    <source>
        <dbReference type="ARBA" id="ARBA00022801"/>
    </source>
</evidence>
<dbReference type="EC" id="3.1.-.-" evidence="6"/>
<dbReference type="InterPro" id="IPR004603">
    <property type="entry name" value="DNA_mismatch_endonuc_vsr"/>
</dbReference>
<evidence type="ECO:0000256" key="1">
    <source>
        <dbReference type="ARBA" id="ARBA00022722"/>
    </source>
</evidence>
<keyword evidence="4 6" id="KW-0378">Hydrolase</keyword>
<gene>
    <name evidence="7" type="primary">vsr</name>
    <name evidence="7" type="ORF">V5F32_23355</name>
</gene>
<dbReference type="Pfam" id="PF03852">
    <property type="entry name" value="Vsr"/>
    <property type="match status" value="1"/>
</dbReference>
<keyword evidence="3 6" id="KW-0227">DNA damage</keyword>
<organism evidence="7 8">
    <name type="scientific">Xanthobacter oligotrophicus</name>
    <dbReference type="NCBI Taxonomy" id="2607286"/>
    <lineage>
        <taxon>Bacteria</taxon>
        <taxon>Pseudomonadati</taxon>
        <taxon>Pseudomonadota</taxon>
        <taxon>Alphaproteobacteria</taxon>
        <taxon>Hyphomicrobiales</taxon>
        <taxon>Xanthobacteraceae</taxon>
        <taxon>Xanthobacter</taxon>
    </lineage>
</organism>
<reference evidence="7 8" key="1">
    <citation type="submission" date="2024-02" db="EMBL/GenBank/DDBJ databases">
        <title>Expansion and revision of Xanthobacter and proposal of Roseixanthobacter gen. nov.</title>
        <authorList>
            <person name="Soltysiak M.P.M."/>
            <person name="Jalihal A."/>
            <person name="Ory A."/>
            <person name="Chrisophersen C."/>
            <person name="Lee A.D."/>
            <person name="Boulton J."/>
            <person name="Springer M."/>
        </authorList>
    </citation>
    <scope>NUCLEOTIDE SEQUENCE [LARGE SCALE GENOMIC DNA]</scope>
    <source>
        <strain evidence="7 8">23A</strain>
    </source>
</reference>
<comment type="caution">
    <text evidence="7">The sequence shown here is derived from an EMBL/GenBank/DDBJ whole genome shotgun (WGS) entry which is preliminary data.</text>
</comment>
<dbReference type="GO" id="GO:0004519">
    <property type="term" value="F:endonuclease activity"/>
    <property type="evidence" value="ECO:0007669"/>
    <property type="project" value="UniProtKB-KW"/>
</dbReference>
<protein>
    <recommendedName>
        <fullName evidence="6">Very short patch repair endonuclease</fullName>
        <ecNumber evidence="6">3.1.-.-</ecNumber>
    </recommendedName>
</protein>
<comment type="similarity">
    <text evidence="6">Belongs to the vsr family.</text>
</comment>
<comment type="function">
    <text evidence="6">May nick specific sequences that contain T:G mispairs resulting from m5C-deamination.</text>
</comment>
<evidence type="ECO:0000256" key="2">
    <source>
        <dbReference type="ARBA" id="ARBA00022759"/>
    </source>
</evidence>
<dbReference type="RefSeq" id="WP_393994647.1">
    <property type="nucleotide sequence ID" value="NZ_JBAFVH010000021.1"/>
</dbReference>
<dbReference type="SUPFAM" id="SSF52980">
    <property type="entry name" value="Restriction endonuclease-like"/>
    <property type="match status" value="1"/>
</dbReference>
<proteinExistence type="inferred from homology"/>
<sequence length="140" mass="16438">MADRLTPAERSAQMRLIRKRDTSPELVVRRMVHALGFRFRLHRRNLPGTPDIILPRHRKAILVHGCFWHQHEGCKLARQPKSRLDYWLPKLARNVARDREARAALERAGWSCLVVWECETKDPEKLRLILRGFLFSSKPG</sequence>
<evidence type="ECO:0000256" key="6">
    <source>
        <dbReference type="PIRNR" id="PIRNR018267"/>
    </source>
</evidence>
<evidence type="ECO:0000313" key="7">
    <source>
        <dbReference type="EMBL" id="MFG1375123.1"/>
    </source>
</evidence>
<evidence type="ECO:0000256" key="5">
    <source>
        <dbReference type="ARBA" id="ARBA00023204"/>
    </source>
</evidence>
<dbReference type="InterPro" id="IPR011335">
    <property type="entry name" value="Restrct_endonuc-II-like"/>
</dbReference>
<dbReference type="NCBIfam" id="TIGR00632">
    <property type="entry name" value="vsr"/>
    <property type="match status" value="1"/>
</dbReference>